<accession>A0A0W8FDI3</accession>
<feature type="domain" description="PAS" evidence="10">
    <location>
        <begin position="12"/>
        <end position="69"/>
    </location>
</feature>
<dbReference type="SMART" id="SM00091">
    <property type="entry name" value="PAS"/>
    <property type="match status" value="3"/>
</dbReference>
<sequence length="591" mass="65493">MDISNKTFESADLAGLSRIFDDLPYGCILVDEAGSIRLVNRGAEALFDLRRDDAVGMQLEGLVSSRIEPMIIEAADLRDRVRKAQKEQRDIPPLELRVQIPSRGIRRLEYESRLIRPGGPCSFRIDTYRPLGGEEFAIDPRTLRSILQDAPYGLALIEADGSCSHVNNTFTGMTGYTQSDLPSLDAWLAKAHPNPSYRKIAADLWRETVIGQAAPASFSVVCGDGRVREMEVRPTMLPGGRMVLAFHDITARVGAEEALRQATSELEAVIDAFPDLYLRLNFDGTVISCRGGQTSHLPVPAHELLGRKIQEVLSGAIGQQVKDALLQAHAGPHPASLEFSFMQPGGMRSCEARVVPLPERQALVIVRDITEKKRAEREIAAQLKEKEVLLKEVHHRVKNNLQLISSLLALQSRYADDETARDAFRDCQHRIRSLGFIHEKLYRSESLARIDFGGYIRELAESLLHSYGIQPDQVRLRIRADDLLLGIDEAIPCGLIVNELVSNAMKHAFPDGRRGTITINLRKDEAGGITLEVSDDGVGFPDKIEIASAESLGMQLVSSLAEQLRGSMEVARDQGTRFTIRFAKLPVKERG</sequence>
<dbReference type="GO" id="GO:0004673">
    <property type="term" value="F:protein histidine kinase activity"/>
    <property type="evidence" value="ECO:0007669"/>
    <property type="project" value="UniProtKB-EC"/>
</dbReference>
<keyword evidence="7" id="KW-0067">ATP-binding</keyword>
<dbReference type="SUPFAM" id="SSF55785">
    <property type="entry name" value="PYP-like sensor domain (PAS domain)"/>
    <property type="match status" value="3"/>
</dbReference>
<evidence type="ECO:0000256" key="3">
    <source>
        <dbReference type="ARBA" id="ARBA00022553"/>
    </source>
</evidence>
<dbReference type="EMBL" id="LNQE01001344">
    <property type="protein sequence ID" value="KUG18957.1"/>
    <property type="molecule type" value="Genomic_DNA"/>
</dbReference>
<dbReference type="InterPro" id="IPR000014">
    <property type="entry name" value="PAS"/>
</dbReference>
<dbReference type="Pfam" id="PF02518">
    <property type="entry name" value="HATPase_c"/>
    <property type="match status" value="1"/>
</dbReference>
<dbReference type="Pfam" id="PF13188">
    <property type="entry name" value="PAS_8"/>
    <property type="match status" value="1"/>
</dbReference>
<dbReference type="InterPro" id="IPR011102">
    <property type="entry name" value="Sig_transdc_His_kinase_HWE"/>
</dbReference>
<evidence type="ECO:0000256" key="6">
    <source>
        <dbReference type="ARBA" id="ARBA00022777"/>
    </source>
</evidence>
<dbReference type="InterPro" id="IPR013767">
    <property type="entry name" value="PAS_fold"/>
</dbReference>
<dbReference type="SMART" id="SM00911">
    <property type="entry name" value="HWE_HK"/>
    <property type="match status" value="1"/>
</dbReference>
<dbReference type="InterPro" id="IPR013656">
    <property type="entry name" value="PAS_4"/>
</dbReference>
<dbReference type="Pfam" id="PF00989">
    <property type="entry name" value="PAS"/>
    <property type="match status" value="1"/>
</dbReference>
<dbReference type="Pfam" id="PF07568">
    <property type="entry name" value="HisKA_2"/>
    <property type="match status" value="1"/>
</dbReference>
<dbReference type="InterPro" id="IPR005467">
    <property type="entry name" value="His_kinase_dom"/>
</dbReference>
<dbReference type="Gene3D" id="3.30.450.20">
    <property type="entry name" value="PAS domain"/>
    <property type="match status" value="3"/>
</dbReference>
<feature type="domain" description="Histidine kinase" evidence="9">
    <location>
        <begin position="392"/>
        <end position="586"/>
    </location>
</feature>
<keyword evidence="3" id="KW-0597">Phosphoprotein</keyword>
<dbReference type="InterPro" id="IPR036890">
    <property type="entry name" value="HATPase_C_sf"/>
</dbReference>
<dbReference type="SMART" id="SM00387">
    <property type="entry name" value="HATPase_c"/>
    <property type="match status" value="1"/>
</dbReference>
<feature type="domain" description="PAS" evidence="10">
    <location>
        <begin position="139"/>
        <end position="181"/>
    </location>
</feature>
<organism evidence="11">
    <name type="scientific">hydrocarbon metagenome</name>
    <dbReference type="NCBI Taxonomy" id="938273"/>
    <lineage>
        <taxon>unclassified sequences</taxon>
        <taxon>metagenomes</taxon>
        <taxon>ecological metagenomes</taxon>
    </lineage>
</organism>
<dbReference type="PROSITE" id="PS50109">
    <property type="entry name" value="HIS_KIN"/>
    <property type="match status" value="1"/>
</dbReference>
<gene>
    <name evidence="11" type="ORF">ASZ90_011336</name>
</gene>
<evidence type="ECO:0000259" key="10">
    <source>
        <dbReference type="PROSITE" id="PS50112"/>
    </source>
</evidence>
<dbReference type="Gene3D" id="3.30.565.10">
    <property type="entry name" value="Histidine kinase-like ATPase, C-terminal domain"/>
    <property type="match status" value="1"/>
</dbReference>
<dbReference type="NCBIfam" id="TIGR00229">
    <property type="entry name" value="sensory_box"/>
    <property type="match status" value="2"/>
</dbReference>
<dbReference type="CDD" id="cd00130">
    <property type="entry name" value="PAS"/>
    <property type="match status" value="2"/>
</dbReference>
<dbReference type="InterPro" id="IPR035965">
    <property type="entry name" value="PAS-like_dom_sf"/>
</dbReference>
<dbReference type="InterPro" id="IPR011495">
    <property type="entry name" value="Sig_transdc_His_kin_sub2_dim/P"/>
</dbReference>
<evidence type="ECO:0000256" key="1">
    <source>
        <dbReference type="ARBA" id="ARBA00000085"/>
    </source>
</evidence>
<reference evidence="11" key="1">
    <citation type="journal article" date="2015" name="Proc. Natl. Acad. Sci. U.S.A.">
        <title>Networks of energetic and metabolic interactions define dynamics in microbial communities.</title>
        <authorList>
            <person name="Embree M."/>
            <person name="Liu J.K."/>
            <person name="Al-Bassam M.M."/>
            <person name="Zengler K."/>
        </authorList>
    </citation>
    <scope>NUCLEOTIDE SEQUENCE</scope>
</reference>
<dbReference type="GO" id="GO:0000160">
    <property type="term" value="P:phosphorelay signal transduction system"/>
    <property type="evidence" value="ECO:0007669"/>
    <property type="project" value="UniProtKB-KW"/>
</dbReference>
<dbReference type="PANTHER" id="PTHR43065">
    <property type="entry name" value="SENSOR HISTIDINE KINASE"/>
    <property type="match status" value="1"/>
</dbReference>
<protein>
    <recommendedName>
        <fullName evidence="2">histidine kinase</fullName>
        <ecNumber evidence="2">2.7.13.3</ecNumber>
    </recommendedName>
</protein>
<dbReference type="PROSITE" id="PS50112">
    <property type="entry name" value="PAS"/>
    <property type="match status" value="2"/>
</dbReference>
<proteinExistence type="predicted"/>
<dbReference type="Pfam" id="PF08448">
    <property type="entry name" value="PAS_4"/>
    <property type="match status" value="1"/>
</dbReference>
<dbReference type="GO" id="GO:0005524">
    <property type="term" value="F:ATP binding"/>
    <property type="evidence" value="ECO:0007669"/>
    <property type="project" value="UniProtKB-KW"/>
</dbReference>
<keyword evidence="4" id="KW-0808">Transferase</keyword>
<evidence type="ECO:0000256" key="8">
    <source>
        <dbReference type="ARBA" id="ARBA00023012"/>
    </source>
</evidence>
<comment type="catalytic activity">
    <reaction evidence="1">
        <text>ATP + protein L-histidine = ADP + protein N-phospho-L-histidine.</text>
        <dbReference type="EC" id="2.7.13.3"/>
    </reaction>
</comment>
<evidence type="ECO:0000256" key="7">
    <source>
        <dbReference type="ARBA" id="ARBA00022840"/>
    </source>
</evidence>
<comment type="caution">
    <text evidence="11">The sequence shown here is derived from an EMBL/GenBank/DDBJ whole genome shotgun (WGS) entry which is preliminary data.</text>
</comment>
<dbReference type="EC" id="2.7.13.3" evidence="2"/>
<dbReference type="PANTHER" id="PTHR43065:SF23">
    <property type="entry name" value="SENSOR HISTIDINE KINASE PDTAS"/>
    <property type="match status" value="1"/>
</dbReference>
<dbReference type="SUPFAM" id="SSF55874">
    <property type="entry name" value="ATPase domain of HSP90 chaperone/DNA topoisomerase II/histidine kinase"/>
    <property type="match status" value="1"/>
</dbReference>
<keyword evidence="6 11" id="KW-0418">Kinase</keyword>
<keyword evidence="8" id="KW-0902">Two-component regulatory system</keyword>
<dbReference type="GO" id="GO:0006355">
    <property type="term" value="P:regulation of DNA-templated transcription"/>
    <property type="evidence" value="ECO:0007669"/>
    <property type="project" value="InterPro"/>
</dbReference>
<evidence type="ECO:0000256" key="5">
    <source>
        <dbReference type="ARBA" id="ARBA00022741"/>
    </source>
</evidence>
<keyword evidence="5" id="KW-0547">Nucleotide-binding</keyword>
<name>A0A0W8FDI3_9ZZZZ</name>
<evidence type="ECO:0000313" key="11">
    <source>
        <dbReference type="EMBL" id="KUG18957.1"/>
    </source>
</evidence>
<evidence type="ECO:0000259" key="9">
    <source>
        <dbReference type="PROSITE" id="PS50109"/>
    </source>
</evidence>
<evidence type="ECO:0000256" key="4">
    <source>
        <dbReference type="ARBA" id="ARBA00022679"/>
    </source>
</evidence>
<dbReference type="InterPro" id="IPR003594">
    <property type="entry name" value="HATPase_dom"/>
</dbReference>
<evidence type="ECO:0000256" key="2">
    <source>
        <dbReference type="ARBA" id="ARBA00012438"/>
    </source>
</evidence>
<dbReference type="AlphaFoldDB" id="A0A0W8FDI3"/>